<gene>
    <name evidence="1" type="ORF">Ccrd_001499</name>
</gene>
<organism evidence="1 2">
    <name type="scientific">Cynara cardunculus var. scolymus</name>
    <name type="common">Globe artichoke</name>
    <name type="synonym">Cynara scolymus</name>
    <dbReference type="NCBI Taxonomy" id="59895"/>
    <lineage>
        <taxon>Eukaryota</taxon>
        <taxon>Viridiplantae</taxon>
        <taxon>Streptophyta</taxon>
        <taxon>Embryophyta</taxon>
        <taxon>Tracheophyta</taxon>
        <taxon>Spermatophyta</taxon>
        <taxon>Magnoliopsida</taxon>
        <taxon>eudicotyledons</taxon>
        <taxon>Gunneridae</taxon>
        <taxon>Pentapetalae</taxon>
        <taxon>asterids</taxon>
        <taxon>campanulids</taxon>
        <taxon>Asterales</taxon>
        <taxon>Asteraceae</taxon>
        <taxon>Carduoideae</taxon>
        <taxon>Cardueae</taxon>
        <taxon>Carduinae</taxon>
        <taxon>Cynara</taxon>
    </lineage>
</organism>
<dbReference type="OMA" id="EMDFEAM"/>
<dbReference type="AlphaFoldDB" id="A0A124SDB5"/>
<dbReference type="Proteomes" id="UP000243975">
    <property type="component" value="Unassembled WGS sequence"/>
</dbReference>
<evidence type="ECO:0000313" key="2">
    <source>
        <dbReference type="Proteomes" id="UP000243975"/>
    </source>
</evidence>
<reference evidence="1 2" key="1">
    <citation type="journal article" date="2016" name="Sci. Rep.">
        <title>The genome sequence of the outbreeding globe artichoke constructed de novo incorporating a phase-aware low-pass sequencing strategy of F1 progeny.</title>
        <authorList>
            <person name="Scaglione D."/>
            <person name="Reyes-Chin-Wo S."/>
            <person name="Acquadro A."/>
            <person name="Froenicke L."/>
            <person name="Portis E."/>
            <person name="Beitel C."/>
            <person name="Tirone M."/>
            <person name="Mauro R."/>
            <person name="Lo Monaco A."/>
            <person name="Mauromicale G."/>
            <person name="Faccioli P."/>
            <person name="Cattivelli L."/>
            <person name="Rieseberg L."/>
            <person name="Michelmore R."/>
            <person name="Lanteri S."/>
        </authorList>
    </citation>
    <scope>NUCLEOTIDE SEQUENCE [LARGE SCALE GENOMIC DNA]</scope>
    <source>
        <strain evidence="1">2C</strain>
    </source>
</reference>
<dbReference type="STRING" id="59895.A0A124SDB5"/>
<keyword evidence="2" id="KW-1185">Reference proteome</keyword>
<dbReference type="Gramene" id="KVH96415">
    <property type="protein sequence ID" value="KVH96415"/>
    <property type="gene ID" value="Ccrd_001499"/>
</dbReference>
<protein>
    <submittedName>
        <fullName evidence="1">Uncharacterized protein</fullName>
    </submittedName>
</protein>
<name>A0A124SDB5_CYNCS</name>
<comment type="caution">
    <text evidence="1">The sequence shown here is derived from an EMBL/GenBank/DDBJ whole genome shotgun (WGS) entry which is preliminary data.</text>
</comment>
<accession>A0A124SDB5</accession>
<evidence type="ECO:0000313" key="1">
    <source>
        <dbReference type="EMBL" id="KVH96415.1"/>
    </source>
</evidence>
<sequence>MRYLWMPRLAERIQAASTTTTTTRASPSTITTTNTTAYPLNQNNMDHTGTSQLVMPHSYNSDVGNNQINPGYATENSGTTAVSPVSDMTDCYYPIHPTQNQDFLQNNNQLGDEFDGSLISPSGYFNQEMDFEAMVEENNQWSGRNSGDFSDSLWNVEDILFLQRQFNNM</sequence>
<dbReference type="EMBL" id="LEKV01004314">
    <property type="protein sequence ID" value="KVH96415.1"/>
    <property type="molecule type" value="Genomic_DNA"/>
</dbReference>
<proteinExistence type="predicted"/>